<feature type="region of interest" description="Disordered" evidence="6">
    <location>
        <begin position="410"/>
        <end position="431"/>
    </location>
</feature>
<evidence type="ECO:0000256" key="6">
    <source>
        <dbReference type="SAM" id="MobiDB-lite"/>
    </source>
</evidence>
<dbReference type="InterPro" id="IPR007656">
    <property type="entry name" value="GTD-bd"/>
</dbReference>
<evidence type="ECO:0000256" key="2">
    <source>
        <dbReference type="ARBA" id="ARBA00022692"/>
    </source>
</evidence>
<gene>
    <name evidence="9" type="ORF">Sradi_0446500</name>
</gene>
<dbReference type="GO" id="GO:0016020">
    <property type="term" value="C:membrane"/>
    <property type="evidence" value="ECO:0007669"/>
    <property type="project" value="UniProtKB-SubCell"/>
</dbReference>
<feature type="region of interest" description="Disordered" evidence="6">
    <location>
        <begin position="666"/>
        <end position="685"/>
    </location>
</feature>
<feature type="compositionally biased region" description="Polar residues" evidence="6">
    <location>
        <begin position="414"/>
        <end position="431"/>
    </location>
</feature>
<accession>A0AAW2W9K4</accession>
<keyword evidence="4 7" id="KW-0472">Membrane</keyword>
<organism evidence="9">
    <name type="scientific">Sesamum radiatum</name>
    <name type="common">Black benniseed</name>
    <dbReference type="NCBI Taxonomy" id="300843"/>
    <lineage>
        <taxon>Eukaryota</taxon>
        <taxon>Viridiplantae</taxon>
        <taxon>Streptophyta</taxon>
        <taxon>Embryophyta</taxon>
        <taxon>Tracheophyta</taxon>
        <taxon>Spermatophyta</taxon>
        <taxon>Magnoliopsida</taxon>
        <taxon>eudicotyledons</taxon>
        <taxon>Gunneridae</taxon>
        <taxon>Pentapetalae</taxon>
        <taxon>asterids</taxon>
        <taxon>lamiids</taxon>
        <taxon>Lamiales</taxon>
        <taxon>Pedaliaceae</taxon>
        <taxon>Sesamum</taxon>
    </lineage>
</organism>
<feature type="coiled-coil region" evidence="5">
    <location>
        <begin position="723"/>
        <end position="817"/>
    </location>
</feature>
<feature type="compositionally biased region" description="Basic and acidic residues" evidence="6">
    <location>
        <begin position="279"/>
        <end position="291"/>
    </location>
</feature>
<feature type="compositionally biased region" description="Acidic residues" evidence="6">
    <location>
        <begin position="228"/>
        <end position="247"/>
    </location>
</feature>
<dbReference type="EMBL" id="JACGWJ010000002">
    <property type="protein sequence ID" value="KAL0437386.1"/>
    <property type="molecule type" value="Genomic_DNA"/>
</dbReference>
<keyword evidence="2 7" id="KW-0812">Transmembrane</keyword>
<evidence type="ECO:0000256" key="4">
    <source>
        <dbReference type="ARBA" id="ARBA00023136"/>
    </source>
</evidence>
<comment type="caution">
    <text evidence="9">The sequence shown here is derived from an EMBL/GenBank/DDBJ whole genome shotgun (WGS) entry which is preliminary data.</text>
</comment>
<dbReference type="Pfam" id="PF04576">
    <property type="entry name" value="Zein-binding"/>
    <property type="match status" value="1"/>
</dbReference>
<feature type="region of interest" description="Disordered" evidence="6">
    <location>
        <begin position="923"/>
        <end position="945"/>
    </location>
</feature>
<reference evidence="9" key="1">
    <citation type="submission" date="2020-06" db="EMBL/GenBank/DDBJ databases">
        <authorList>
            <person name="Li T."/>
            <person name="Hu X."/>
            <person name="Zhang T."/>
            <person name="Song X."/>
            <person name="Zhang H."/>
            <person name="Dai N."/>
            <person name="Sheng W."/>
            <person name="Hou X."/>
            <person name="Wei L."/>
        </authorList>
    </citation>
    <scope>NUCLEOTIDE SEQUENCE</scope>
    <source>
        <strain evidence="9">G02</strain>
        <tissue evidence="9">Leaf</tissue>
    </source>
</reference>
<feature type="compositionally biased region" description="Polar residues" evidence="6">
    <location>
        <begin position="200"/>
        <end position="216"/>
    </location>
</feature>
<dbReference type="GO" id="GO:0080115">
    <property type="term" value="F:myosin XI tail binding"/>
    <property type="evidence" value="ECO:0007669"/>
    <property type="project" value="UniProtKB-ARBA"/>
</dbReference>
<feature type="domain" description="GTD-binding" evidence="8">
    <location>
        <begin position="717"/>
        <end position="815"/>
    </location>
</feature>
<dbReference type="PROSITE" id="PS51775">
    <property type="entry name" value="GTD_BINDING"/>
    <property type="match status" value="1"/>
</dbReference>
<dbReference type="PANTHER" id="PTHR31448:SF55">
    <property type="entry name" value="MYOSIN-BINDING PROTEIN 3-LIKE ISOFORM X1"/>
    <property type="match status" value="1"/>
</dbReference>
<feature type="compositionally biased region" description="Low complexity" evidence="6">
    <location>
        <begin position="353"/>
        <end position="371"/>
    </location>
</feature>
<evidence type="ECO:0000256" key="3">
    <source>
        <dbReference type="ARBA" id="ARBA00022989"/>
    </source>
</evidence>
<evidence type="ECO:0000256" key="1">
    <source>
        <dbReference type="ARBA" id="ARBA00004167"/>
    </source>
</evidence>
<feature type="compositionally biased region" description="Basic and acidic residues" evidence="6">
    <location>
        <begin position="670"/>
        <end position="683"/>
    </location>
</feature>
<evidence type="ECO:0000259" key="8">
    <source>
        <dbReference type="PROSITE" id="PS51775"/>
    </source>
</evidence>
<comment type="subcellular location">
    <subcellularLocation>
        <location evidence="1">Membrane</location>
        <topology evidence="1">Single-pass membrane protein</topology>
    </subcellularLocation>
</comment>
<name>A0AAW2W9K4_SESRA</name>
<feature type="region of interest" description="Disordered" evidence="6">
    <location>
        <begin position="474"/>
        <end position="497"/>
    </location>
</feature>
<feature type="compositionally biased region" description="Low complexity" evidence="6">
    <location>
        <begin position="485"/>
        <end position="497"/>
    </location>
</feature>
<feature type="compositionally biased region" description="Polar residues" evidence="6">
    <location>
        <begin position="602"/>
        <end position="624"/>
    </location>
</feature>
<feature type="region of interest" description="Disordered" evidence="6">
    <location>
        <begin position="269"/>
        <end position="291"/>
    </location>
</feature>
<evidence type="ECO:0000313" key="9">
    <source>
        <dbReference type="EMBL" id="KAL0437386.1"/>
    </source>
</evidence>
<feature type="region of interest" description="Disordered" evidence="6">
    <location>
        <begin position="600"/>
        <end position="650"/>
    </location>
</feature>
<feature type="transmembrane region" description="Helical" evidence="7">
    <location>
        <begin position="12"/>
        <end position="31"/>
    </location>
</feature>
<keyword evidence="3 7" id="KW-1133">Transmembrane helix</keyword>
<reference evidence="9" key="2">
    <citation type="journal article" date="2024" name="Plant">
        <title>Genomic evolution and insights into agronomic trait innovations of Sesamum species.</title>
        <authorList>
            <person name="Miao H."/>
            <person name="Wang L."/>
            <person name="Qu L."/>
            <person name="Liu H."/>
            <person name="Sun Y."/>
            <person name="Le M."/>
            <person name="Wang Q."/>
            <person name="Wei S."/>
            <person name="Zheng Y."/>
            <person name="Lin W."/>
            <person name="Duan Y."/>
            <person name="Cao H."/>
            <person name="Xiong S."/>
            <person name="Wang X."/>
            <person name="Wei L."/>
            <person name="Li C."/>
            <person name="Ma Q."/>
            <person name="Ju M."/>
            <person name="Zhao R."/>
            <person name="Li G."/>
            <person name="Mu C."/>
            <person name="Tian Q."/>
            <person name="Mei H."/>
            <person name="Zhang T."/>
            <person name="Gao T."/>
            <person name="Zhang H."/>
        </authorList>
    </citation>
    <scope>NUCLEOTIDE SEQUENCE</scope>
    <source>
        <strain evidence="9">G02</strain>
    </source>
</reference>
<evidence type="ECO:0000256" key="7">
    <source>
        <dbReference type="SAM" id="Phobius"/>
    </source>
</evidence>
<sequence>MTILSSAACEWLLMFLLFVDAVFSYLLTRFAHYCELQTPCPLCSRLDHVFREQKPGWYWSLICSNHKEEISSLVSCTVHQKLADVHGMCEECLMPIAMQNDSESCKLLVGKLWVDVERSVLQTLLLNKHIHLGSSGCKTCSCCNKAWKAKSSAERLLELHQVVLGASKANLKPPLPRAPVRSRFSRRDTMKRLRDKCVGPTTQRPTGRNSVGTLSNAGYAKLKISSDSESEVPFSEEDDDVDDDDDGSMSCSSTNYSKRAYDVAFGARDLTETPENNEASEKQTHQSSEMKDQPDLLDLNEHKNVKFSLSIDHGLRELRWEVSHHKPTPHLITELIPSDHIPTRPDVVPSGASAETSNFSLNSSSALSAPSDLSVHTVPSSSNTATIAKNTTNIGETCEGVHKSATIHTEAAAGTTSDDTCLSESNSKSLPDALNQNAETMQLSREQEVEPINASYTTRSEEVHKSGAVHIEAATETTSDDNRLSKSNSKNLNDPLSQSTEIMQLSGQREVEPINASDTAKAEVHKTATIHIEAAAGTTSDDNRLSESNSKNLTDPLRQRAEIIQPSGKHELQPIKASDTARTEEVHNSEVIHIEAAAGPTSDDTCLSESNSKNLTDSLSQNTEIMELSGEREVEPINASDTTRTEDNMKSISLISMSELRLLPKHTSSKPHDEQNEFTKYEETSSQALPFSASLKRNDSSYESLDGINVSDNEGESIIDRLRRQVEHDRNCLKSLYKELEEERNAAAIAANEAMAMITRLQEEKAALHTEALQYLRMMDEQAEYDMEALQRANDLLAEREKELQDLEIELEFYRYNISDESGIEDIRTRTPFFENHVAAHSENVLLLLVIQNLLKFQKPMLEKSLHQVYCSGNSEDLPNGLNSDKIKAEAGNVEELPPNTGKVLTVEVAENSVFVQNNSAALDGKTAQDSTPNGTPAHDKENNGHYEKTANLSEKRGHLNLAAFEKEIAVLHDRLEALETDQEFLKHASNLLRNGEDGLQLIQDIAHQLKELRKIEFRKR</sequence>
<dbReference type="PANTHER" id="PTHR31448">
    <property type="entry name" value="MYOSIN-BINDING PROTEIN 2"/>
    <property type="match status" value="1"/>
</dbReference>
<protein>
    <submittedName>
        <fullName evidence="9">Myosin-binding protein 4</fullName>
    </submittedName>
</protein>
<evidence type="ECO:0000256" key="5">
    <source>
        <dbReference type="SAM" id="Coils"/>
    </source>
</evidence>
<feature type="region of interest" description="Disordered" evidence="6">
    <location>
        <begin position="192"/>
        <end position="253"/>
    </location>
</feature>
<dbReference type="InterPro" id="IPR039306">
    <property type="entry name" value="MYOB"/>
</dbReference>
<dbReference type="AlphaFoldDB" id="A0AAW2W9K4"/>
<feature type="region of interest" description="Disordered" evidence="6">
    <location>
        <begin position="350"/>
        <end position="371"/>
    </location>
</feature>
<proteinExistence type="predicted"/>
<keyword evidence="5" id="KW-0175">Coiled coil</keyword>